<dbReference type="Proteomes" id="UP001151532">
    <property type="component" value="Chromosome 13"/>
</dbReference>
<proteinExistence type="predicted"/>
<evidence type="ECO:0000313" key="1">
    <source>
        <dbReference type="EMBL" id="KAJ6762485.1"/>
    </source>
</evidence>
<evidence type="ECO:0000313" key="2">
    <source>
        <dbReference type="Proteomes" id="UP001151532"/>
    </source>
</evidence>
<accession>A0A9Q0W866</accession>
<dbReference type="AlphaFoldDB" id="A0A9Q0W866"/>
<comment type="caution">
    <text evidence="1">The sequence shown here is derived from an EMBL/GenBank/DDBJ whole genome shotgun (WGS) entry which is preliminary data.</text>
</comment>
<keyword evidence="2" id="KW-1185">Reference proteome</keyword>
<organism evidence="1 2">
    <name type="scientific">Salix purpurea</name>
    <name type="common">Purple osier willow</name>
    <dbReference type="NCBI Taxonomy" id="77065"/>
    <lineage>
        <taxon>Eukaryota</taxon>
        <taxon>Viridiplantae</taxon>
        <taxon>Streptophyta</taxon>
        <taxon>Embryophyta</taxon>
        <taxon>Tracheophyta</taxon>
        <taxon>Spermatophyta</taxon>
        <taxon>Magnoliopsida</taxon>
        <taxon>eudicotyledons</taxon>
        <taxon>Gunneridae</taxon>
        <taxon>Pentapetalae</taxon>
        <taxon>rosids</taxon>
        <taxon>fabids</taxon>
        <taxon>Malpighiales</taxon>
        <taxon>Salicaceae</taxon>
        <taxon>Saliceae</taxon>
        <taxon>Salix</taxon>
    </lineage>
</organism>
<sequence length="60" mass="7107">MPTRQQILGNQFHIQQANLPLQRRITYSCDRFKGVKAGLNRREYKRRSASCLSRNLEMRA</sequence>
<protein>
    <submittedName>
        <fullName evidence="1">Uncharacterized protein</fullName>
    </submittedName>
</protein>
<gene>
    <name evidence="1" type="ORF">OIU79_023278</name>
</gene>
<name>A0A9Q0W866_SALPP</name>
<reference evidence="1" key="1">
    <citation type="submission" date="2022-11" db="EMBL/GenBank/DDBJ databases">
        <authorList>
            <person name="Hyden B.L."/>
            <person name="Feng K."/>
            <person name="Yates T."/>
            <person name="Jawdy S."/>
            <person name="Smart L.B."/>
            <person name="Muchero W."/>
        </authorList>
    </citation>
    <scope>NUCLEOTIDE SEQUENCE</scope>
    <source>
        <tissue evidence="1">Shoot tip</tissue>
    </source>
</reference>
<dbReference type="EMBL" id="JAPFFK010000005">
    <property type="protein sequence ID" value="KAJ6762485.1"/>
    <property type="molecule type" value="Genomic_DNA"/>
</dbReference>
<reference evidence="1" key="2">
    <citation type="journal article" date="2023" name="Int. J. Mol. Sci.">
        <title>De Novo Assembly and Annotation of 11 Diverse Shrub Willow (Salix) Genomes Reveals Novel Gene Organization in Sex-Linked Regions.</title>
        <authorList>
            <person name="Hyden B."/>
            <person name="Feng K."/>
            <person name="Yates T.B."/>
            <person name="Jawdy S."/>
            <person name="Cereghino C."/>
            <person name="Smart L.B."/>
            <person name="Muchero W."/>
        </authorList>
    </citation>
    <scope>NUCLEOTIDE SEQUENCE</scope>
    <source>
        <tissue evidence="1">Shoot tip</tissue>
    </source>
</reference>